<reference evidence="7 8" key="1">
    <citation type="submission" date="2012-12" db="EMBL/GenBank/DDBJ databases">
        <title>Novel taxa of Listeriaceae from agricultural environments in the United States.</title>
        <authorList>
            <person name="den Bakker H.C."/>
            <person name="Allred A."/>
            <person name="Warchocki S."/>
            <person name="Wright E.M."/>
            <person name="Burrell A."/>
            <person name="Nightingale K.K."/>
            <person name="Kephart D."/>
            <person name="Wiedmann M."/>
        </authorList>
    </citation>
    <scope>NUCLEOTIDE SEQUENCE [LARGE SCALE GENOMIC DNA]</scope>
    <source>
        <strain evidence="7 8">FSL F6-1037</strain>
    </source>
</reference>
<keyword evidence="3" id="KW-0663">Pyridoxal phosphate</keyword>
<dbReference type="InterPro" id="IPR015424">
    <property type="entry name" value="PyrdxlP-dep_Trfase"/>
</dbReference>
<dbReference type="PATRIC" id="fig|1265861.3.peg.2078"/>
<comment type="caution">
    <text evidence="7">The sequence shown here is derived from an EMBL/GenBank/DDBJ whole genome shotgun (WGS) entry which is preliminary data.</text>
</comment>
<evidence type="ECO:0000313" key="7">
    <source>
        <dbReference type="EMBL" id="EUJ36712.1"/>
    </source>
</evidence>
<sequence>MTKTNFNAVIDRKGTFCTQWDYIEDRFGQADLLPFTVSDMDVLVAPAIMTALNERMQHQLFGYTRWNHAYYKEAITNWYHERYQTTIESDWLVYSPAVIFSVAKLIEMWSQPGEGVLIQTPAYDAFFKVIEANGRHVVDNRLLYQDGQYTIDFSDLETKLALPTTRVLLLCSPHNPTGRVWTTAELAEVITLCERHHVKIISDEIHMDISRASIAVHPLVQQQRYLQHIAICTSASKTFNTPGLIGSYCVIPSEMERERFLYSLKNKNGLSSTSILGMISTVAGYEEGGDWLDDLNTQITSNLTLIKDFLAAELPAIRFNIPEATYLAWLDVSGLNVTAADLQHALINVGKVAIMPGSTYDPHNDQFIRFNVGCSRAKLLEGLQRLKRAVTFLEKKQLRALTKIRVITCRYNDNSVYFML</sequence>
<dbReference type="Gene3D" id="3.90.1150.10">
    <property type="entry name" value="Aspartate Aminotransferase, domain 1"/>
    <property type="match status" value="1"/>
</dbReference>
<evidence type="ECO:0000256" key="4">
    <source>
        <dbReference type="ARBA" id="ARBA00023239"/>
    </source>
</evidence>
<dbReference type="AlphaFoldDB" id="W7CIB5"/>
<dbReference type="InterPro" id="IPR015421">
    <property type="entry name" value="PyrdxlP-dep_Trfase_major"/>
</dbReference>
<evidence type="ECO:0000259" key="6">
    <source>
        <dbReference type="Pfam" id="PF00155"/>
    </source>
</evidence>
<dbReference type="Pfam" id="PF00155">
    <property type="entry name" value="Aminotran_1_2"/>
    <property type="match status" value="1"/>
</dbReference>
<comment type="cofactor">
    <cofactor evidence="1">
        <name>pyridoxal 5'-phosphate</name>
        <dbReference type="ChEBI" id="CHEBI:597326"/>
    </cofactor>
</comment>
<dbReference type="InterPro" id="IPR015422">
    <property type="entry name" value="PyrdxlP-dep_Trfase_small"/>
</dbReference>
<dbReference type="CDD" id="cd00609">
    <property type="entry name" value="AAT_like"/>
    <property type="match status" value="1"/>
</dbReference>
<evidence type="ECO:0000256" key="5">
    <source>
        <dbReference type="ARBA" id="ARBA00037974"/>
    </source>
</evidence>
<dbReference type="RefSeq" id="WP_084038784.1">
    <property type="nucleotide sequence ID" value="NZ_AODH01000045.1"/>
</dbReference>
<dbReference type="GO" id="GO:0008483">
    <property type="term" value="F:transaminase activity"/>
    <property type="evidence" value="ECO:0007669"/>
    <property type="project" value="UniProtKB-KW"/>
</dbReference>
<dbReference type="Gene3D" id="3.40.640.10">
    <property type="entry name" value="Type I PLP-dependent aspartate aminotransferase-like (Major domain)"/>
    <property type="match status" value="1"/>
</dbReference>
<keyword evidence="4" id="KW-0456">Lyase</keyword>
<dbReference type="GO" id="GO:0047804">
    <property type="term" value="F:cysteine-S-conjugate beta-lyase activity"/>
    <property type="evidence" value="ECO:0007669"/>
    <property type="project" value="UniProtKB-EC"/>
</dbReference>
<name>W7CIB5_9LIST</name>
<dbReference type="GO" id="GO:0030170">
    <property type="term" value="F:pyridoxal phosphate binding"/>
    <property type="evidence" value="ECO:0007669"/>
    <property type="project" value="InterPro"/>
</dbReference>
<dbReference type="InterPro" id="IPR051798">
    <property type="entry name" value="Class-II_PLP-Dep_Aminotrans"/>
</dbReference>
<protein>
    <recommendedName>
        <fullName evidence="2">cysteine-S-conjugate beta-lyase</fullName>
        <ecNumber evidence="2">4.4.1.13</ecNumber>
    </recommendedName>
</protein>
<dbReference type="EC" id="4.4.1.13" evidence="2"/>
<dbReference type="Proteomes" id="UP000019243">
    <property type="component" value="Unassembled WGS sequence"/>
</dbReference>
<dbReference type="NCBIfam" id="TIGR04350">
    <property type="entry name" value="C_S_lyase_PatB"/>
    <property type="match status" value="1"/>
</dbReference>
<feature type="domain" description="Aminotransferase class I/classII large" evidence="6">
    <location>
        <begin position="31"/>
        <end position="386"/>
    </location>
</feature>
<dbReference type="EMBL" id="AODH01000045">
    <property type="protein sequence ID" value="EUJ36712.1"/>
    <property type="molecule type" value="Genomic_DNA"/>
</dbReference>
<accession>W7CIB5</accession>
<dbReference type="PANTHER" id="PTHR43525">
    <property type="entry name" value="PROTEIN MALY"/>
    <property type="match status" value="1"/>
</dbReference>
<keyword evidence="7" id="KW-0808">Transferase</keyword>
<organism evidence="7 8">
    <name type="scientific">Brochothrix campestris FSL F6-1037</name>
    <dbReference type="NCBI Taxonomy" id="1265861"/>
    <lineage>
        <taxon>Bacteria</taxon>
        <taxon>Bacillati</taxon>
        <taxon>Bacillota</taxon>
        <taxon>Bacilli</taxon>
        <taxon>Bacillales</taxon>
        <taxon>Listeriaceae</taxon>
        <taxon>Brochothrix</taxon>
    </lineage>
</organism>
<dbReference type="SUPFAM" id="SSF53383">
    <property type="entry name" value="PLP-dependent transferases"/>
    <property type="match status" value="1"/>
</dbReference>
<dbReference type="InterPro" id="IPR004839">
    <property type="entry name" value="Aminotransferase_I/II_large"/>
</dbReference>
<dbReference type="InterPro" id="IPR027619">
    <property type="entry name" value="C-S_lyase_PatB-like"/>
</dbReference>
<gene>
    <name evidence="7" type="ORF">BCAMP_10570</name>
</gene>
<proteinExistence type="inferred from homology"/>
<evidence type="ECO:0000313" key="8">
    <source>
        <dbReference type="Proteomes" id="UP000019243"/>
    </source>
</evidence>
<dbReference type="OrthoDB" id="9802872at2"/>
<keyword evidence="8" id="KW-1185">Reference proteome</keyword>
<comment type="similarity">
    <text evidence="5">Belongs to the class-II pyridoxal-phosphate-dependent aminotransferase family. MalY/PatB cystathionine beta-lyase subfamily.</text>
</comment>
<dbReference type="PANTHER" id="PTHR43525:SF1">
    <property type="entry name" value="PROTEIN MALY"/>
    <property type="match status" value="1"/>
</dbReference>
<evidence type="ECO:0000256" key="2">
    <source>
        <dbReference type="ARBA" id="ARBA00012224"/>
    </source>
</evidence>
<keyword evidence="7" id="KW-0032">Aminotransferase</keyword>
<evidence type="ECO:0000256" key="3">
    <source>
        <dbReference type="ARBA" id="ARBA00022898"/>
    </source>
</evidence>
<evidence type="ECO:0000256" key="1">
    <source>
        <dbReference type="ARBA" id="ARBA00001933"/>
    </source>
</evidence>
<dbReference type="STRING" id="1265861.BCAMP_10570"/>